<keyword evidence="4" id="KW-1185">Reference proteome</keyword>
<proteinExistence type="predicted"/>
<name>A0A2S4L5U3_9HYPO</name>
<gene>
    <name evidence="3" type="ORF">TPAR_01962</name>
</gene>
<evidence type="ECO:0000256" key="1">
    <source>
        <dbReference type="SAM" id="MobiDB-lite"/>
    </source>
</evidence>
<protein>
    <submittedName>
        <fullName evidence="3">Uncharacterized protein</fullName>
    </submittedName>
</protein>
<dbReference type="AlphaFoldDB" id="A0A2S4L5U3"/>
<feature type="non-terminal residue" evidence="3">
    <location>
        <position position="1"/>
    </location>
</feature>
<sequence length="119" mass="12921">LSLGRFGVLVLLPHLEALVGGRHHSAESLEDAGGPLRGSQTLPVLDHPDQRENHTHKVAHLETKKITEPARQLLNGIAKRADDLVDQVSGQPEESLHARSPGESVSNNDQQLPDLRGKD</sequence>
<dbReference type="Proteomes" id="UP000237481">
    <property type="component" value="Unassembled WGS sequence"/>
</dbReference>
<feature type="chain" id="PRO_5015534469" evidence="2">
    <location>
        <begin position="18"/>
        <end position="119"/>
    </location>
</feature>
<comment type="caution">
    <text evidence="3">The sequence shown here is derived from an EMBL/GenBank/DDBJ whole genome shotgun (WGS) entry which is preliminary data.</text>
</comment>
<keyword evidence="2" id="KW-0732">Signal</keyword>
<evidence type="ECO:0000256" key="2">
    <source>
        <dbReference type="SAM" id="SignalP"/>
    </source>
</evidence>
<feature type="signal peptide" evidence="2">
    <location>
        <begin position="1"/>
        <end position="17"/>
    </location>
</feature>
<reference evidence="3 4" key="1">
    <citation type="submission" date="2018-01" db="EMBL/GenBank/DDBJ databases">
        <title>Harnessing the power of phylogenomics to disentangle the directionality and signatures of interkingdom host jumping in the parasitic fungal genus Tolypocladium.</title>
        <authorList>
            <person name="Quandt C.A."/>
            <person name="Patterson W."/>
            <person name="Spatafora J.W."/>
        </authorList>
    </citation>
    <scope>NUCLEOTIDE SEQUENCE [LARGE SCALE GENOMIC DNA]</scope>
    <source>
        <strain evidence="3 4">NRBC 100945</strain>
    </source>
</reference>
<organism evidence="3 4">
    <name type="scientific">Tolypocladium paradoxum</name>
    <dbReference type="NCBI Taxonomy" id="94208"/>
    <lineage>
        <taxon>Eukaryota</taxon>
        <taxon>Fungi</taxon>
        <taxon>Dikarya</taxon>
        <taxon>Ascomycota</taxon>
        <taxon>Pezizomycotina</taxon>
        <taxon>Sordariomycetes</taxon>
        <taxon>Hypocreomycetidae</taxon>
        <taxon>Hypocreales</taxon>
        <taxon>Ophiocordycipitaceae</taxon>
        <taxon>Tolypocladium</taxon>
    </lineage>
</organism>
<accession>A0A2S4L5U3</accession>
<evidence type="ECO:0000313" key="4">
    <source>
        <dbReference type="Proteomes" id="UP000237481"/>
    </source>
</evidence>
<feature type="region of interest" description="Disordered" evidence="1">
    <location>
        <begin position="86"/>
        <end position="119"/>
    </location>
</feature>
<dbReference type="EMBL" id="PKSG01000200">
    <property type="protein sequence ID" value="POR37822.1"/>
    <property type="molecule type" value="Genomic_DNA"/>
</dbReference>
<evidence type="ECO:0000313" key="3">
    <source>
        <dbReference type="EMBL" id="POR37822.1"/>
    </source>
</evidence>